<evidence type="ECO:0000313" key="4">
    <source>
        <dbReference type="Proteomes" id="UP000321225"/>
    </source>
</evidence>
<dbReference type="Proteomes" id="UP000321225">
    <property type="component" value="Unassembled WGS sequence"/>
</dbReference>
<sequence>MMTEGLRERKMRIARRAMEEAAVGLAYDEGVQAVTVDRVCAIAMVSRSTFFNYFPSLEHAIFGPALTYDLALTERILAAHGDDLVVAASLIVMESVRGQGDDELLRKRFALFAREPGTTTTVSWAAGTSRAGLQDVIRSWLDEHPASARLVDADHATEARMIVNFSVTLGDEVMRLVGEDGGDFPFDPAVFRTVRERMQALSVPAR</sequence>
<feature type="domain" description="HTH tetR-type" evidence="2">
    <location>
        <begin position="20"/>
        <end position="56"/>
    </location>
</feature>
<gene>
    <name evidence="3" type="ORF">MAE01_23430</name>
</gene>
<evidence type="ECO:0000313" key="3">
    <source>
        <dbReference type="EMBL" id="GEK87167.1"/>
    </source>
</evidence>
<keyword evidence="1" id="KW-0238">DNA-binding</keyword>
<dbReference type="InterPro" id="IPR001647">
    <property type="entry name" value="HTH_TetR"/>
</dbReference>
<name>A0A511AMT6_9MICO</name>
<dbReference type="Gene3D" id="1.10.357.10">
    <property type="entry name" value="Tetracycline Repressor, domain 2"/>
    <property type="match status" value="1"/>
</dbReference>
<dbReference type="InterPro" id="IPR009057">
    <property type="entry name" value="Homeodomain-like_sf"/>
</dbReference>
<evidence type="ECO:0000256" key="1">
    <source>
        <dbReference type="ARBA" id="ARBA00023125"/>
    </source>
</evidence>
<dbReference type="AlphaFoldDB" id="A0A511AMT6"/>
<dbReference type="GO" id="GO:0003677">
    <property type="term" value="F:DNA binding"/>
    <property type="evidence" value="ECO:0007669"/>
    <property type="project" value="UniProtKB-KW"/>
</dbReference>
<reference evidence="3 4" key="1">
    <citation type="submission" date="2019-07" db="EMBL/GenBank/DDBJ databases">
        <title>Whole genome shotgun sequence of Microbacterium aerolatum NBRC 103071.</title>
        <authorList>
            <person name="Hosoyama A."/>
            <person name="Uohara A."/>
            <person name="Ohji S."/>
            <person name="Ichikawa N."/>
        </authorList>
    </citation>
    <scope>NUCLEOTIDE SEQUENCE [LARGE SCALE GENOMIC DNA]</scope>
    <source>
        <strain evidence="3 4">NBRC 103071</strain>
    </source>
</reference>
<keyword evidence="4" id="KW-1185">Reference proteome</keyword>
<dbReference type="Pfam" id="PF00440">
    <property type="entry name" value="TetR_N"/>
    <property type="match status" value="1"/>
</dbReference>
<dbReference type="EMBL" id="BJUW01000011">
    <property type="protein sequence ID" value="GEK87167.1"/>
    <property type="molecule type" value="Genomic_DNA"/>
</dbReference>
<evidence type="ECO:0000259" key="2">
    <source>
        <dbReference type="Pfam" id="PF00440"/>
    </source>
</evidence>
<comment type="caution">
    <text evidence="3">The sequence shown here is derived from an EMBL/GenBank/DDBJ whole genome shotgun (WGS) entry which is preliminary data.</text>
</comment>
<protein>
    <recommendedName>
        <fullName evidence="2">HTH tetR-type domain-containing protein</fullName>
    </recommendedName>
</protein>
<accession>A0A511AMT6</accession>
<organism evidence="3 4">
    <name type="scientific">Microbacterium aerolatum</name>
    <dbReference type="NCBI Taxonomy" id="153731"/>
    <lineage>
        <taxon>Bacteria</taxon>
        <taxon>Bacillati</taxon>
        <taxon>Actinomycetota</taxon>
        <taxon>Actinomycetes</taxon>
        <taxon>Micrococcales</taxon>
        <taxon>Microbacteriaceae</taxon>
        <taxon>Microbacterium</taxon>
    </lineage>
</organism>
<proteinExistence type="predicted"/>
<dbReference type="SUPFAM" id="SSF46689">
    <property type="entry name" value="Homeodomain-like"/>
    <property type="match status" value="1"/>
</dbReference>